<dbReference type="Proteomes" id="UP001521184">
    <property type="component" value="Unassembled WGS sequence"/>
</dbReference>
<keyword evidence="5" id="KW-0813">Transport</keyword>
<evidence type="ECO:0000256" key="1">
    <source>
        <dbReference type="ARBA" id="ARBA00004173"/>
    </source>
</evidence>
<dbReference type="InterPro" id="IPR002908">
    <property type="entry name" value="Frataxin/CyaY"/>
</dbReference>
<dbReference type="InterPro" id="IPR020895">
    <property type="entry name" value="Frataxin_CS"/>
</dbReference>
<evidence type="ECO:0000256" key="10">
    <source>
        <dbReference type="ARBA" id="ARBA00023065"/>
    </source>
</evidence>
<keyword evidence="8" id="KW-0560">Oxidoreductase</keyword>
<dbReference type="PROSITE" id="PS50810">
    <property type="entry name" value="FRATAXIN_2"/>
    <property type="match status" value="1"/>
</dbReference>
<comment type="caution">
    <text evidence="14">The sequence shown here is derived from an EMBL/GenBank/DDBJ whole genome shotgun (WGS) entry which is preliminary data.</text>
</comment>
<dbReference type="SUPFAM" id="SSF55387">
    <property type="entry name" value="Frataxin/Nqo15-like"/>
    <property type="match status" value="1"/>
</dbReference>
<comment type="catalytic activity">
    <reaction evidence="12">
        <text>4 Fe(2+) + O2 + 4 H(+) = 4 Fe(3+) + 2 H2O</text>
        <dbReference type="Rhea" id="RHEA:11148"/>
        <dbReference type="ChEBI" id="CHEBI:15377"/>
        <dbReference type="ChEBI" id="CHEBI:15378"/>
        <dbReference type="ChEBI" id="CHEBI:15379"/>
        <dbReference type="ChEBI" id="CHEBI:29033"/>
        <dbReference type="ChEBI" id="CHEBI:29034"/>
        <dbReference type="EC" id="1.16.3.1"/>
    </reaction>
</comment>
<keyword evidence="11" id="KW-0496">Mitochondrion</keyword>
<feature type="region of interest" description="Disordered" evidence="13">
    <location>
        <begin position="54"/>
        <end position="88"/>
    </location>
</feature>
<evidence type="ECO:0000256" key="3">
    <source>
        <dbReference type="ARBA" id="ARBA00013107"/>
    </source>
</evidence>
<dbReference type="Pfam" id="PF01491">
    <property type="entry name" value="Frataxin_Cyay"/>
    <property type="match status" value="1"/>
</dbReference>
<dbReference type="InterPro" id="IPR036524">
    <property type="entry name" value="Frataxin/CyaY_sf"/>
</dbReference>
<evidence type="ECO:0000256" key="8">
    <source>
        <dbReference type="ARBA" id="ARBA00023002"/>
    </source>
</evidence>
<keyword evidence="15" id="KW-1185">Reference proteome</keyword>
<evidence type="ECO:0000256" key="11">
    <source>
        <dbReference type="ARBA" id="ARBA00023128"/>
    </source>
</evidence>
<proteinExistence type="inferred from homology"/>
<evidence type="ECO:0000256" key="6">
    <source>
        <dbReference type="ARBA" id="ARBA00022496"/>
    </source>
</evidence>
<dbReference type="Gene3D" id="3.30.920.10">
    <property type="entry name" value="Frataxin/CyaY"/>
    <property type="match status" value="1"/>
</dbReference>
<dbReference type="PROSITE" id="PS01344">
    <property type="entry name" value="FRATAXIN_1"/>
    <property type="match status" value="1"/>
</dbReference>
<evidence type="ECO:0000256" key="4">
    <source>
        <dbReference type="ARBA" id="ARBA00022434"/>
    </source>
</evidence>
<name>A0ABR3TZ81_9PEZI</name>
<dbReference type="NCBIfam" id="TIGR03422">
    <property type="entry name" value="mito_frataxin"/>
    <property type="match status" value="1"/>
</dbReference>
<evidence type="ECO:0000313" key="15">
    <source>
        <dbReference type="Proteomes" id="UP001521184"/>
    </source>
</evidence>
<dbReference type="PANTHER" id="PTHR16821">
    <property type="entry name" value="FRATAXIN"/>
    <property type="match status" value="1"/>
</dbReference>
<evidence type="ECO:0000256" key="12">
    <source>
        <dbReference type="ARBA" id="ARBA00047990"/>
    </source>
</evidence>
<protein>
    <recommendedName>
        <fullName evidence="3">ferroxidase</fullName>
        <ecNumber evidence="3">1.16.3.1</ecNumber>
    </recommendedName>
</protein>
<dbReference type="EC" id="1.16.3.1" evidence="3"/>
<evidence type="ECO:0000256" key="7">
    <source>
        <dbReference type="ARBA" id="ARBA00022946"/>
    </source>
</evidence>
<keyword evidence="6" id="KW-0410">Iron transport</keyword>
<evidence type="ECO:0000256" key="13">
    <source>
        <dbReference type="SAM" id="MobiDB-lite"/>
    </source>
</evidence>
<keyword evidence="10" id="KW-0406">Ion transport</keyword>
<reference evidence="14 15" key="1">
    <citation type="journal article" date="2023" name="Plant Dis.">
        <title>First Report of Diplodia intermedia Causing Canker and Dieback Diseases on Apple Trees in Canada.</title>
        <authorList>
            <person name="Ellouze W."/>
            <person name="Ilyukhin E."/>
            <person name="Sulman M."/>
            <person name="Ali S."/>
        </authorList>
    </citation>
    <scope>NUCLEOTIDE SEQUENCE [LARGE SCALE GENOMIC DNA]</scope>
    <source>
        <strain evidence="14 15">M45-28</strain>
    </source>
</reference>
<dbReference type="SMART" id="SM01219">
    <property type="entry name" value="Frataxin_Cyay"/>
    <property type="match status" value="1"/>
</dbReference>
<evidence type="ECO:0000256" key="2">
    <source>
        <dbReference type="ARBA" id="ARBA00008183"/>
    </source>
</evidence>
<sequence length="212" mass="22932">MLLPTLPRAAVRAALRARSTTTSSAARLCAAVPAANSALRSRSSPIVASSFFGRRSLSSSPNTRSIIPDAENPAPRETEASESVAGVQPTEITDAEYHEHADGYLEILQQKLEDKQDSGEGVEVEYSAGVLTIDKRSIGTYVLNKQPPNKQIWLSSPITGPKRFDWVVRGESMHQKADGGIGDWIYLRDGSSLTQLIRKELGVDVSSEGEIP</sequence>
<dbReference type="PANTHER" id="PTHR16821:SF2">
    <property type="entry name" value="FRATAXIN, MITOCHONDRIAL"/>
    <property type="match status" value="1"/>
</dbReference>
<dbReference type="InterPro" id="IPR017789">
    <property type="entry name" value="Frataxin"/>
</dbReference>
<keyword evidence="7" id="KW-0809">Transit peptide</keyword>
<gene>
    <name evidence="14" type="primary">YFH1</name>
    <name evidence="14" type="ORF">SLS58_002741</name>
</gene>
<comment type="subcellular location">
    <subcellularLocation>
        <location evidence="1">Mitochondrion</location>
    </subcellularLocation>
</comment>
<comment type="similarity">
    <text evidence="2">Belongs to the frataxin family.</text>
</comment>
<keyword evidence="4" id="KW-0409">Iron storage</keyword>
<evidence type="ECO:0000313" key="14">
    <source>
        <dbReference type="EMBL" id="KAL1647413.1"/>
    </source>
</evidence>
<evidence type="ECO:0000256" key="5">
    <source>
        <dbReference type="ARBA" id="ARBA00022448"/>
    </source>
</evidence>
<dbReference type="NCBIfam" id="TIGR03421">
    <property type="entry name" value="FeS_CyaY"/>
    <property type="match status" value="1"/>
</dbReference>
<evidence type="ECO:0000256" key="9">
    <source>
        <dbReference type="ARBA" id="ARBA00023004"/>
    </source>
</evidence>
<accession>A0ABR3TZ81</accession>
<keyword evidence="9" id="KW-0408">Iron</keyword>
<dbReference type="EMBL" id="JAKEKT020000012">
    <property type="protein sequence ID" value="KAL1647413.1"/>
    <property type="molecule type" value="Genomic_DNA"/>
</dbReference>
<organism evidence="14 15">
    <name type="scientific">Diplodia intermedia</name>
    <dbReference type="NCBI Taxonomy" id="856260"/>
    <lineage>
        <taxon>Eukaryota</taxon>
        <taxon>Fungi</taxon>
        <taxon>Dikarya</taxon>
        <taxon>Ascomycota</taxon>
        <taxon>Pezizomycotina</taxon>
        <taxon>Dothideomycetes</taxon>
        <taxon>Dothideomycetes incertae sedis</taxon>
        <taxon>Botryosphaeriales</taxon>
        <taxon>Botryosphaeriaceae</taxon>
        <taxon>Diplodia</taxon>
    </lineage>
</organism>